<gene>
    <name evidence="13" type="ORF">ASPVEDRAFT_46895</name>
</gene>
<keyword evidence="9" id="KW-0862">Zinc</keyword>
<dbReference type="SUPFAM" id="SSF55031">
    <property type="entry name" value="Bacterial exopeptidase dimerisation domain"/>
    <property type="match status" value="1"/>
</dbReference>
<dbReference type="GO" id="GO:0009014">
    <property type="term" value="F:succinyl-diaminopimelate desuccinylase activity"/>
    <property type="evidence" value="ECO:0007669"/>
    <property type="project" value="UniProtKB-EC"/>
</dbReference>
<dbReference type="PANTHER" id="PTHR43808">
    <property type="entry name" value="ACETYLORNITHINE DEACETYLASE"/>
    <property type="match status" value="1"/>
</dbReference>
<evidence type="ECO:0000256" key="9">
    <source>
        <dbReference type="ARBA" id="ARBA00022833"/>
    </source>
</evidence>
<dbReference type="AlphaFoldDB" id="A0A1L9Q1R0"/>
<accession>A0A1L9Q1R0</accession>
<dbReference type="STRING" id="1036611.A0A1L9Q1R0"/>
<dbReference type="InterPro" id="IPR010182">
    <property type="entry name" value="ArgE/DapE"/>
</dbReference>
<evidence type="ECO:0000313" key="14">
    <source>
        <dbReference type="Proteomes" id="UP000184073"/>
    </source>
</evidence>
<comment type="cofactor">
    <cofactor evidence="2">
        <name>Zn(2+)</name>
        <dbReference type="ChEBI" id="CHEBI:29105"/>
    </cofactor>
</comment>
<dbReference type="RefSeq" id="XP_040673394.1">
    <property type="nucleotide sequence ID" value="XM_040813664.1"/>
</dbReference>
<dbReference type="InterPro" id="IPR002933">
    <property type="entry name" value="Peptidase_M20"/>
</dbReference>
<comment type="similarity">
    <text evidence="4">Belongs to the peptidase M20A family.</text>
</comment>
<comment type="pathway">
    <text evidence="3">Amino-acid biosynthesis; L-lysine biosynthesis via DAP pathway; LL-2,6-diaminopimelate from (S)-tetrahydrodipicolinate (succinylase route): step 3/3.</text>
</comment>
<evidence type="ECO:0000256" key="10">
    <source>
        <dbReference type="ARBA" id="ARBA00023285"/>
    </source>
</evidence>
<dbReference type="OrthoDB" id="10059875at2759"/>
<evidence type="ECO:0000256" key="2">
    <source>
        <dbReference type="ARBA" id="ARBA00001947"/>
    </source>
</evidence>
<protein>
    <recommendedName>
        <fullName evidence="6">Probable succinyl-diaminopimelate desuccinylase</fullName>
        <ecNumber evidence="5">3.5.1.18</ecNumber>
    </recommendedName>
</protein>
<dbReference type="InterPro" id="IPR036264">
    <property type="entry name" value="Bact_exopeptidase_dim_dom"/>
</dbReference>
<evidence type="ECO:0000313" key="13">
    <source>
        <dbReference type="EMBL" id="OJJ07632.1"/>
    </source>
</evidence>
<keyword evidence="10" id="KW-0170">Cobalt</keyword>
<keyword evidence="14" id="KW-1185">Reference proteome</keyword>
<evidence type="ECO:0000256" key="7">
    <source>
        <dbReference type="ARBA" id="ARBA00022723"/>
    </source>
</evidence>
<proteinExistence type="inferred from homology"/>
<dbReference type="InterPro" id="IPR001261">
    <property type="entry name" value="ArgE/DapE_CS"/>
</dbReference>
<dbReference type="InterPro" id="IPR011650">
    <property type="entry name" value="Peptidase_M20_dimer"/>
</dbReference>
<dbReference type="Pfam" id="PF01546">
    <property type="entry name" value="Peptidase_M20"/>
    <property type="match status" value="1"/>
</dbReference>
<evidence type="ECO:0000256" key="1">
    <source>
        <dbReference type="ARBA" id="ARBA00001941"/>
    </source>
</evidence>
<dbReference type="PANTHER" id="PTHR43808:SF25">
    <property type="entry name" value="PEPTIDASE M20 DIMERISATION DOMAIN-CONTAINING PROTEIN"/>
    <property type="match status" value="1"/>
</dbReference>
<evidence type="ECO:0000256" key="4">
    <source>
        <dbReference type="ARBA" id="ARBA00006247"/>
    </source>
</evidence>
<comment type="cofactor">
    <cofactor evidence="1">
        <name>Co(2+)</name>
        <dbReference type="ChEBI" id="CHEBI:48828"/>
    </cofactor>
</comment>
<dbReference type="PROSITE" id="PS00758">
    <property type="entry name" value="ARGE_DAPE_CPG2_1"/>
    <property type="match status" value="1"/>
</dbReference>
<sequence>MSPTPDVTIDDVVSLTQTLVQIDSSTPGSGTNATGETAIAKYIVAWLHHRSIETHWIEEVPNRPSVVAVVRGSGGGKSLMFNGHTDTVTLQGYTDDPLSGHVAPDGRLYGRGSADMKSGLAAAMIALAQAKQLSLDSKLSGDVILAAVADEECDSIGTEQVLAAGWRADAAIIAEPTEFAIINAHKGYVLLEVEVRGVAAHGSRADLGVDAICKAGHFLVELDRYAQQLQERSPTGERLDAPNVHAGVIRGGAEINSYPASCVVEIERRTIAGETDESVRKELLEILRRLEERVPDFSFELRVTSYRPPFAIAADHPFLNLVVEQAVKTTGAAPPIKSETYWTDMALLDEVGIPGVIWGPKGSGLHSKEESVEVQSIRDLKDSFVAIMERFCQ</sequence>
<evidence type="ECO:0000256" key="6">
    <source>
        <dbReference type="ARBA" id="ARBA00016853"/>
    </source>
</evidence>
<evidence type="ECO:0000259" key="12">
    <source>
        <dbReference type="Pfam" id="PF07687"/>
    </source>
</evidence>
<dbReference type="GeneID" id="63729175"/>
<dbReference type="Proteomes" id="UP000184073">
    <property type="component" value="Unassembled WGS sequence"/>
</dbReference>
<dbReference type="GO" id="GO:0009089">
    <property type="term" value="P:lysine biosynthetic process via diaminopimelate"/>
    <property type="evidence" value="ECO:0007669"/>
    <property type="project" value="UniProtKB-UniPathway"/>
</dbReference>
<feature type="domain" description="Peptidase M20 dimerisation" evidence="12">
    <location>
        <begin position="183"/>
        <end position="291"/>
    </location>
</feature>
<keyword evidence="7" id="KW-0479">Metal-binding</keyword>
<organism evidence="13 14">
    <name type="scientific">Aspergillus versicolor CBS 583.65</name>
    <dbReference type="NCBI Taxonomy" id="1036611"/>
    <lineage>
        <taxon>Eukaryota</taxon>
        <taxon>Fungi</taxon>
        <taxon>Dikarya</taxon>
        <taxon>Ascomycota</taxon>
        <taxon>Pezizomycotina</taxon>
        <taxon>Eurotiomycetes</taxon>
        <taxon>Eurotiomycetidae</taxon>
        <taxon>Eurotiales</taxon>
        <taxon>Aspergillaceae</taxon>
        <taxon>Aspergillus</taxon>
        <taxon>Aspergillus subgen. Nidulantes</taxon>
    </lineage>
</organism>
<dbReference type="GO" id="GO:0046872">
    <property type="term" value="F:metal ion binding"/>
    <property type="evidence" value="ECO:0007669"/>
    <property type="project" value="UniProtKB-KW"/>
</dbReference>
<dbReference type="EC" id="3.5.1.18" evidence="5"/>
<evidence type="ECO:0000256" key="11">
    <source>
        <dbReference type="ARBA" id="ARBA00051301"/>
    </source>
</evidence>
<dbReference type="EMBL" id="KV878137">
    <property type="protein sequence ID" value="OJJ07632.1"/>
    <property type="molecule type" value="Genomic_DNA"/>
</dbReference>
<dbReference type="UniPathway" id="UPA00034">
    <property type="reaction ID" value="UER00021"/>
</dbReference>
<dbReference type="Gene3D" id="3.30.70.360">
    <property type="match status" value="1"/>
</dbReference>
<comment type="catalytic activity">
    <reaction evidence="11">
        <text>N-succinyl-(2S,6S)-2,6-diaminopimelate + H2O = (2S,6S)-2,6-diaminopimelate + succinate</text>
        <dbReference type="Rhea" id="RHEA:22608"/>
        <dbReference type="ChEBI" id="CHEBI:15377"/>
        <dbReference type="ChEBI" id="CHEBI:30031"/>
        <dbReference type="ChEBI" id="CHEBI:57609"/>
        <dbReference type="ChEBI" id="CHEBI:58087"/>
        <dbReference type="EC" id="3.5.1.18"/>
    </reaction>
</comment>
<keyword evidence="8" id="KW-0378">Hydrolase</keyword>
<evidence type="ECO:0000256" key="3">
    <source>
        <dbReference type="ARBA" id="ARBA00005130"/>
    </source>
</evidence>
<name>A0A1L9Q1R0_ASPVE</name>
<dbReference type="Pfam" id="PF07687">
    <property type="entry name" value="M20_dimer"/>
    <property type="match status" value="1"/>
</dbReference>
<dbReference type="Gene3D" id="3.40.630.10">
    <property type="entry name" value="Zn peptidases"/>
    <property type="match status" value="1"/>
</dbReference>
<dbReference type="SUPFAM" id="SSF53187">
    <property type="entry name" value="Zn-dependent exopeptidases"/>
    <property type="match status" value="1"/>
</dbReference>
<reference evidence="14" key="1">
    <citation type="journal article" date="2017" name="Genome Biol.">
        <title>Comparative genomics reveals high biological diversity and specific adaptations in the industrially and medically important fungal genus Aspergillus.</title>
        <authorList>
            <person name="de Vries R.P."/>
            <person name="Riley R."/>
            <person name="Wiebenga A."/>
            <person name="Aguilar-Osorio G."/>
            <person name="Amillis S."/>
            <person name="Uchima C.A."/>
            <person name="Anderluh G."/>
            <person name="Asadollahi M."/>
            <person name="Askin M."/>
            <person name="Barry K."/>
            <person name="Battaglia E."/>
            <person name="Bayram O."/>
            <person name="Benocci T."/>
            <person name="Braus-Stromeyer S.A."/>
            <person name="Caldana C."/>
            <person name="Canovas D."/>
            <person name="Cerqueira G.C."/>
            <person name="Chen F."/>
            <person name="Chen W."/>
            <person name="Choi C."/>
            <person name="Clum A."/>
            <person name="Dos Santos R.A."/>
            <person name="Damasio A.R."/>
            <person name="Diallinas G."/>
            <person name="Emri T."/>
            <person name="Fekete E."/>
            <person name="Flipphi M."/>
            <person name="Freyberg S."/>
            <person name="Gallo A."/>
            <person name="Gournas C."/>
            <person name="Habgood R."/>
            <person name="Hainaut M."/>
            <person name="Harispe M.L."/>
            <person name="Henrissat B."/>
            <person name="Hilden K.S."/>
            <person name="Hope R."/>
            <person name="Hossain A."/>
            <person name="Karabika E."/>
            <person name="Karaffa L."/>
            <person name="Karanyi Z."/>
            <person name="Krasevec N."/>
            <person name="Kuo A."/>
            <person name="Kusch H."/>
            <person name="LaButti K."/>
            <person name="Lagendijk E.L."/>
            <person name="Lapidus A."/>
            <person name="Levasseur A."/>
            <person name="Lindquist E."/>
            <person name="Lipzen A."/>
            <person name="Logrieco A.F."/>
            <person name="MacCabe A."/>
            <person name="Maekelae M.R."/>
            <person name="Malavazi I."/>
            <person name="Melin P."/>
            <person name="Meyer V."/>
            <person name="Mielnichuk N."/>
            <person name="Miskei M."/>
            <person name="Molnar A.P."/>
            <person name="Mule G."/>
            <person name="Ngan C.Y."/>
            <person name="Orejas M."/>
            <person name="Orosz E."/>
            <person name="Ouedraogo J.P."/>
            <person name="Overkamp K.M."/>
            <person name="Park H.-S."/>
            <person name="Perrone G."/>
            <person name="Piumi F."/>
            <person name="Punt P.J."/>
            <person name="Ram A.F."/>
            <person name="Ramon A."/>
            <person name="Rauscher S."/>
            <person name="Record E."/>
            <person name="Riano-Pachon D.M."/>
            <person name="Robert V."/>
            <person name="Roehrig J."/>
            <person name="Ruller R."/>
            <person name="Salamov A."/>
            <person name="Salih N.S."/>
            <person name="Samson R.A."/>
            <person name="Sandor E."/>
            <person name="Sanguinetti M."/>
            <person name="Schuetze T."/>
            <person name="Sepcic K."/>
            <person name="Shelest E."/>
            <person name="Sherlock G."/>
            <person name="Sophianopoulou V."/>
            <person name="Squina F.M."/>
            <person name="Sun H."/>
            <person name="Susca A."/>
            <person name="Todd R.B."/>
            <person name="Tsang A."/>
            <person name="Unkles S.E."/>
            <person name="van de Wiele N."/>
            <person name="van Rossen-Uffink D."/>
            <person name="Oliveira J.V."/>
            <person name="Vesth T.C."/>
            <person name="Visser J."/>
            <person name="Yu J.-H."/>
            <person name="Zhou M."/>
            <person name="Andersen M.R."/>
            <person name="Archer D.B."/>
            <person name="Baker S.E."/>
            <person name="Benoit I."/>
            <person name="Brakhage A.A."/>
            <person name="Braus G.H."/>
            <person name="Fischer R."/>
            <person name="Frisvad J.C."/>
            <person name="Goldman G.H."/>
            <person name="Houbraken J."/>
            <person name="Oakley B."/>
            <person name="Pocsi I."/>
            <person name="Scazzocchio C."/>
            <person name="Seiboth B."/>
            <person name="vanKuyk P.A."/>
            <person name="Wortman J."/>
            <person name="Dyer P.S."/>
            <person name="Grigoriev I.V."/>
        </authorList>
    </citation>
    <scope>NUCLEOTIDE SEQUENCE [LARGE SCALE GENOMIC DNA]</scope>
    <source>
        <strain evidence="14">CBS 583.65</strain>
    </source>
</reference>
<evidence type="ECO:0000256" key="5">
    <source>
        <dbReference type="ARBA" id="ARBA00011921"/>
    </source>
</evidence>
<dbReference type="InterPro" id="IPR050072">
    <property type="entry name" value="Peptidase_M20A"/>
</dbReference>
<evidence type="ECO:0000256" key="8">
    <source>
        <dbReference type="ARBA" id="ARBA00022801"/>
    </source>
</evidence>
<dbReference type="NCBIfam" id="TIGR01910">
    <property type="entry name" value="DapE-ArgE"/>
    <property type="match status" value="1"/>
</dbReference>
<dbReference type="VEuPathDB" id="FungiDB:ASPVEDRAFT_46895"/>